<dbReference type="GO" id="GO:0003796">
    <property type="term" value="F:lysozyme activity"/>
    <property type="evidence" value="ECO:0007669"/>
    <property type="project" value="InterPro"/>
</dbReference>
<dbReference type="Proteomes" id="UP000824087">
    <property type="component" value="Unassembled WGS sequence"/>
</dbReference>
<comment type="similarity">
    <text evidence="1">Belongs to the glycosyl hydrolase 25 family.</text>
</comment>
<keyword evidence="2" id="KW-0175">Coiled coil</keyword>
<dbReference type="CDD" id="cd06414">
    <property type="entry name" value="GH25_LytC-like"/>
    <property type="match status" value="1"/>
</dbReference>
<dbReference type="PROSITE" id="PS51904">
    <property type="entry name" value="GLYCOSYL_HYDROL_F25_2"/>
    <property type="match status" value="1"/>
</dbReference>
<dbReference type="GO" id="GO:0009253">
    <property type="term" value="P:peptidoglycan catabolic process"/>
    <property type="evidence" value="ECO:0007669"/>
    <property type="project" value="InterPro"/>
</dbReference>
<protein>
    <submittedName>
        <fullName evidence="3">Endolysin</fullName>
    </submittedName>
</protein>
<evidence type="ECO:0000313" key="3">
    <source>
        <dbReference type="EMBL" id="HIU23254.1"/>
    </source>
</evidence>
<proteinExistence type="inferred from homology"/>
<name>A0A9D1HVE0_9BACT</name>
<dbReference type="PANTHER" id="PTHR34135">
    <property type="entry name" value="LYSOZYME"/>
    <property type="match status" value="1"/>
</dbReference>
<dbReference type="CDD" id="cd14686">
    <property type="entry name" value="bZIP"/>
    <property type="match status" value="1"/>
</dbReference>
<dbReference type="InterPro" id="IPR002053">
    <property type="entry name" value="Glyco_hydro_25"/>
</dbReference>
<dbReference type="Gene3D" id="3.20.20.80">
    <property type="entry name" value="Glycosidases"/>
    <property type="match status" value="1"/>
</dbReference>
<dbReference type="GO" id="GO:0016052">
    <property type="term" value="P:carbohydrate catabolic process"/>
    <property type="evidence" value="ECO:0007669"/>
    <property type="project" value="TreeGrafter"/>
</dbReference>
<comment type="caution">
    <text evidence="3">The sequence shown here is derived from an EMBL/GenBank/DDBJ whole genome shotgun (WGS) entry which is preliminary data.</text>
</comment>
<organism evidence="3 4">
    <name type="scientific">Candidatus Fimihabitans intestinipullorum</name>
    <dbReference type="NCBI Taxonomy" id="2840820"/>
    <lineage>
        <taxon>Bacteria</taxon>
        <taxon>Bacillati</taxon>
        <taxon>Mycoplasmatota</taxon>
        <taxon>Mycoplasmatota incertae sedis</taxon>
        <taxon>Candidatus Fimihabitans</taxon>
    </lineage>
</organism>
<dbReference type="GO" id="GO:0016998">
    <property type="term" value="P:cell wall macromolecule catabolic process"/>
    <property type="evidence" value="ECO:0007669"/>
    <property type="project" value="InterPro"/>
</dbReference>
<dbReference type="SUPFAM" id="SSF51445">
    <property type="entry name" value="(Trans)glycosidases"/>
    <property type="match status" value="1"/>
</dbReference>
<accession>A0A9D1HVE0</accession>
<evidence type="ECO:0000256" key="1">
    <source>
        <dbReference type="ARBA" id="ARBA00010646"/>
    </source>
</evidence>
<reference evidence="3" key="2">
    <citation type="journal article" date="2021" name="PeerJ">
        <title>Extensive microbial diversity within the chicken gut microbiome revealed by metagenomics and culture.</title>
        <authorList>
            <person name="Gilroy R."/>
            <person name="Ravi A."/>
            <person name="Getino M."/>
            <person name="Pursley I."/>
            <person name="Horton D.L."/>
            <person name="Alikhan N.F."/>
            <person name="Baker D."/>
            <person name="Gharbi K."/>
            <person name="Hall N."/>
            <person name="Watson M."/>
            <person name="Adriaenssens E.M."/>
            <person name="Foster-Nyarko E."/>
            <person name="Jarju S."/>
            <person name="Secka A."/>
            <person name="Antonio M."/>
            <person name="Oren A."/>
            <person name="Chaudhuri R.R."/>
            <person name="La Ragione R."/>
            <person name="Hildebrand F."/>
            <person name="Pallen M.J."/>
        </authorList>
    </citation>
    <scope>NUCLEOTIDE SEQUENCE</scope>
    <source>
        <strain evidence="3">CHK197-8231</strain>
    </source>
</reference>
<dbReference type="PANTHER" id="PTHR34135:SF2">
    <property type="entry name" value="LYSOZYME"/>
    <property type="match status" value="1"/>
</dbReference>
<gene>
    <name evidence="3" type="ORF">IAD49_06705</name>
</gene>
<dbReference type="InterPro" id="IPR017853">
    <property type="entry name" value="GH"/>
</dbReference>
<sequence>MALRGIDVSSHQGAINWEEVKSQIDFAIIRCGYAGDLKAYDDKQFIYNATECTRLGIPFGVYLYSYAQNVENAKSEVAHTLRLVKDFKLTYPIFYDVEDPQYQAGLSNELLTEICNTYCSEIEAAGYYVGIYSSLNWFRTKLNSPTLDRYDKWVAQWNSIDQADFTHGMWQYSSDGSITGITGRVDMDIAYYDYPEIIKSAGLNGFQKPEPEPEPEPEPSCEELLNTANQKIDELQKENNQLREELKDLQNMEPEKIDAELIFTCPKKATYYLSLDKGDELYYKAGSVDKQNGS</sequence>
<reference evidence="3" key="1">
    <citation type="submission" date="2020-10" db="EMBL/GenBank/DDBJ databases">
        <authorList>
            <person name="Gilroy R."/>
        </authorList>
    </citation>
    <scope>NUCLEOTIDE SEQUENCE</scope>
    <source>
        <strain evidence="3">CHK197-8231</strain>
    </source>
</reference>
<evidence type="ECO:0000256" key="2">
    <source>
        <dbReference type="SAM" id="Coils"/>
    </source>
</evidence>
<dbReference type="Pfam" id="PF01183">
    <property type="entry name" value="Glyco_hydro_25"/>
    <property type="match status" value="1"/>
</dbReference>
<dbReference type="AlphaFoldDB" id="A0A9D1HVE0"/>
<evidence type="ECO:0000313" key="4">
    <source>
        <dbReference type="Proteomes" id="UP000824087"/>
    </source>
</evidence>
<feature type="coiled-coil region" evidence="2">
    <location>
        <begin position="218"/>
        <end position="252"/>
    </location>
</feature>
<dbReference type="EMBL" id="DVML01000040">
    <property type="protein sequence ID" value="HIU23254.1"/>
    <property type="molecule type" value="Genomic_DNA"/>
</dbReference>